<dbReference type="EMBL" id="JAUQTA010000001">
    <property type="protein sequence ID" value="MDO7867281.1"/>
    <property type="molecule type" value="Genomic_DNA"/>
</dbReference>
<feature type="transmembrane region" description="Helical" evidence="1">
    <location>
        <begin position="76"/>
        <end position="94"/>
    </location>
</feature>
<comment type="caution">
    <text evidence="2">The sequence shown here is derived from an EMBL/GenBank/DDBJ whole genome shotgun (WGS) entry which is preliminary data.</text>
</comment>
<organism evidence="2 3">
    <name type="scientific">Nocardioides jiangxiensis</name>
    <dbReference type="NCBI Taxonomy" id="3064524"/>
    <lineage>
        <taxon>Bacteria</taxon>
        <taxon>Bacillati</taxon>
        <taxon>Actinomycetota</taxon>
        <taxon>Actinomycetes</taxon>
        <taxon>Propionibacteriales</taxon>
        <taxon>Nocardioidaceae</taxon>
        <taxon>Nocardioides</taxon>
    </lineage>
</organism>
<sequence length="198" mass="20955">MTDDTTLSGTAGTSGTDKAKGGVRETLSNGLLFLGLLVFLGAGAFVGWLLAISIGFRLWASWLGHRVDGSMLNGTLWGLSLGFVCTLIPLIIARQALRRIRFVARLVILVIALAIALPNIATLTVHFGSGKGAHAGQRILDVDAPGVVVGTYVGMAIAVGVFLLLVLWGIMRWNDKRKTRKLSRKLAEMAGDAADSAD</sequence>
<proteinExistence type="predicted"/>
<name>A0ABT9AXK9_9ACTN</name>
<feature type="transmembrane region" description="Helical" evidence="1">
    <location>
        <begin position="106"/>
        <end position="127"/>
    </location>
</feature>
<keyword evidence="3" id="KW-1185">Reference proteome</keyword>
<dbReference type="RefSeq" id="WP_305026686.1">
    <property type="nucleotide sequence ID" value="NZ_JAUQTA010000001.1"/>
</dbReference>
<feature type="transmembrane region" description="Helical" evidence="1">
    <location>
        <begin position="30"/>
        <end position="56"/>
    </location>
</feature>
<evidence type="ECO:0000313" key="2">
    <source>
        <dbReference type="EMBL" id="MDO7867281.1"/>
    </source>
</evidence>
<feature type="transmembrane region" description="Helical" evidence="1">
    <location>
        <begin position="147"/>
        <end position="171"/>
    </location>
</feature>
<reference evidence="2 3" key="1">
    <citation type="submission" date="2023-07" db="EMBL/GenBank/DDBJ databases">
        <title>Nocardioides sp. nov WY-20 isolated from soil.</title>
        <authorList>
            <person name="Liu B."/>
            <person name="Wan Y."/>
        </authorList>
    </citation>
    <scope>NUCLEOTIDE SEQUENCE [LARGE SCALE GENOMIC DNA]</scope>
    <source>
        <strain evidence="2 3">WY-20</strain>
    </source>
</reference>
<evidence type="ECO:0000313" key="3">
    <source>
        <dbReference type="Proteomes" id="UP001233314"/>
    </source>
</evidence>
<evidence type="ECO:0008006" key="4">
    <source>
        <dbReference type="Google" id="ProtNLM"/>
    </source>
</evidence>
<keyword evidence="1" id="KW-0472">Membrane</keyword>
<evidence type="ECO:0000256" key="1">
    <source>
        <dbReference type="SAM" id="Phobius"/>
    </source>
</evidence>
<dbReference type="Proteomes" id="UP001233314">
    <property type="component" value="Unassembled WGS sequence"/>
</dbReference>
<accession>A0ABT9AXK9</accession>
<keyword evidence="1" id="KW-0812">Transmembrane</keyword>
<keyword evidence="1" id="KW-1133">Transmembrane helix</keyword>
<protein>
    <recommendedName>
        <fullName evidence="4">Permease</fullName>
    </recommendedName>
</protein>
<gene>
    <name evidence="2" type="ORF">Q5722_02765</name>
</gene>